<dbReference type="InterPro" id="IPR040442">
    <property type="entry name" value="Pyrv_kinase-like_dom_sf"/>
</dbReference>
<feature type="domain" description="Pyruvate kinase barrel" evidence="16">
    <location>
        <begin position="1"/>
        <end position="322"/>
    </location>
</feature>
<gene>
    <name evidence="18" type="primary">pyk</name>
    <name evidence="18" type="ORF">E3J59_04520</name>
</gene>
<evidence type="ECO:0000256" key="3">
    <source>
        <dbReference type="ARBA" id="ARBA00004997"/>
    </source>
</evidence>
<comment type="cofactor">
    <cofactor evidence="1">
        <name>Mg(2+)</name>
        <dbReference type="ChEBI" id="CHEBI:18420"/>
    </cofactor>
</comment>
<dbReference type="Pfam" id="PF02887">
    <property type="entry name" value="PK_C"/>
    <property type="match status" value="1"/>
</dbReference>
<dbReference type="PANTHER" id="PTHR11817">
    <property type="entry name" value="PYRUVATE KINASE"/>
    <property type="match status" value="1"/>
</dbReference>
<keyword evidence="12 15" id="KW-0324">Glycolysis</keyword>
<dbReference type="NCBIfam" id="TIGR01064">
    <property type="entry name" value="pyruv_kin"/>
    <property type="match status" value="1"/>
</dbReference>
<dbReference type="InterPro" id="IPR015795">
    <property type="entry name" value="Pyrv_Knase_C"/>
</dbReference>
<keyword evidence="13 18" id="KW-0670">Pyruvate</keyword>
<dbReference type="InterPro" id="IPR015806">
    <property type="entry name" value="Pyrv_Knase_insert_dom_sf"/>
</dbReference>
<dbReference type="SUPFAM" id="SSF51621">
    <property type="entry name" value="Phosphoenolpyruvate/pyruvate domain"/>
    <property type="match status" value="1"/>
</dbReference>
<dbReference type="FunFam" id="2.40.33.10:FF:000001">
    <property type="entry name" value="Pyruvate kinase"/>
    <property type="match status" value="1"/>
</dbReference>
<dbReference type="GO" id="GO:0030955">
    <property type="term" value="F:potassium ion binding"/>
    <property type="evidence" value="ECO:0007669"/>
    <property type="project" value="UniProtKB-UniRule"/>
</dbReference>
<dbReference type="FunFam" id="3.20.20.60:FF:000025">
    <property type="entry name" value="Pyruvate kinase"/>
    <property type="match status" value="1"/>
</dbReference>
<evidence type="ECO:0000256" key="5">
    <source>
        <dbReference type="ARBA" id="ARBA00012142"/>
    </source>
</evidence>
<evidence type="ECO:0000313" key="19">
    <source>
        <dbReference type="Proteomes" id="UP000320679"/>
    </source>
</evidence>
<proteinExistence type="inferred from homology"/>
<dbReference type="NCBIfam" id="NF004978">
    <property type="entry name" value="PRK06354.1"/>
    <property type="match status" value="1"/>
</dbReference>
<keyword evidence="9 15" id="KW-0418">Kinase</keyword>
<comment type="caution">
    <text evidence="18">The sequence shown here is derived from an EMBL/GenBank/DDBJ whole genome shotgun (WGS) entry which is preliminary data.</text>
</comment>
<keyword evidence="8" id="KW-0547">Nucleotide-binding</keyword>
<keyword evidence="7" id="KW-0479">Metal-binding</keyword>
<comment type="similarity">
    <text evidence="4 15">Belongs to the pyruvate kinase family.</text>
</comment>
<dbReference type="NCBIfam" id="NF004491">
    <property type="entry name" value="PRK05826.1"/>
    <property type="match status" value="1"/>
</dbReference>
<evidence type="ECO:0000256" key="4">
    <source>
        <dbReference type="ARBA" id="ARBA00008663"/>
    </source>
</evidence>
<evidence type="ECO:0000256" key="12">
    <source>
        <dbReference type="ARBA" id="ARBA00023152"/>
    </source>
</evidence>
<dbReference type="GO" id="GO:0005524">
    <property type="term" value="F:ATP binding"/>
    <property type="evidence" value="ECO:0007669"/>
    <property type="project" value="UniProtKB-KW"/>
</dbReference>
<keyword evidence="6 15" id="KW-0808">Transferase</keyword>
<dbReference type="InterPro" id="IPR036918">
    <property type="entry name" value="Pyrv_Knase_C_sf"/>
</dbReference>
<dbReference type="GO" id="GO:0000287">
    <property type="term" value="F:magnesium ion binding"/>
    <property type="evidence" value="ECO:0007669"/>
    <property type="project" value="UniProtKB-UniRule"/>
</dbReference>
<dbReference type="Gene3D" id="3.40.1380.20">
    <property type="entry name" value="Pyruvate kinase, C-terminal domain"/>
    <property type="match status" value="1"/>
</dbReference>
<dbReference type="InterPro" id="IPR015793">
    <property type="entry name" value="Pyrv_Knase_brl"/>
</dbReference>
<comment type="catalytic activity">
    <reaction evidence="15">
        <text>pyruvate + ATP = phosphoenolpyruvate + ADP + H(+)</text>
        <dbReference type="Rhea" id="RHEA:18157"/>
        <dbReference type="ChEBI" id="CHEBI:15361"/>
        <dbReference type="ChEBI" id="CHEBI:15378"/>
        <dbReference type="ChEBI" id="CHEBI:30616"/>
        <dbReference type="ChEBI" id="CHEBI:58702"/>
        <dbReference type="ChEBI" id="CHEBI:456216"/>
        <dbReference type="EC" id="2.7.1.40"/>
    </reaction>
</comment>
<dbReference type="Pfam" id="PF00224">
    <property type="entry name" value="PK"/>
    <property type="match status" value="1"/>
</dbReference>
<sequence length="472" mass="51487">MRKARIICTIGPASSSQEVIMGLLKAGMDIARINFSYGSREDHERLISSIREASRKTGRPLALLQDLQGPKIRVGRLKKESIYLREGASLTVTSRSIEGDETAISVSYEYFSRDVKKGDRILLDDGLIELKVIGVTGEDVFSEVIDGGVLRAHRGVNLPGVCIKAPSLTEKDINDLKFGIIQQVDYVAVSFVRSSRDVLAAKEIIASTAEDIPVIAKLEKPEALKNLDSILEVSDGVMVARGDLGVEMPPQEVPILQKEIVEKANERKVPVIIATQMLHSMMEEPRPTRAEASDVANAVLDGADALMLSGETAMGKYPVQTVRMMDRIIRVAEKRGISGIRIPFSPGGGVSSFPDTISQAATRAAEEVGAKAIVAFTQSGATARLVAKQKPQVPIIAFTPERRVSLKMCLYWGVIPRIMRPIENTDEMIMEVDRVLIKEKLAHAGDTLVIVSGAPIFKKGTTNLMKLHRVSL</sequence>
<dbReference type="UniPathway" id="UPA00109">
    <property type="reaction ID" value="UER00188"/>
</dbReference>
<keyword evidence="11 15" id="KW-0460">Magnesium</keyword>
<protein>
    <recommendedName>
        <fullName evidence="5 14">Pyruvate kinase</fullName>
        <ecNumber evidence="5 14">2.7.1.40</ecNumber>
    </recommendedName>
</protein>
<keyword evidence="10" id="KW-0067">ATP-binding</keyword>
<evidence type="ECO:0000256" key="7">
    <source>
        <dbReference type="ARBA" id="ARBA00022723"/>
    </source>
</evidence>
<dbReference type="AlphaFoldDB" id="A0A523UQT1"/>
<dbReference type="InterPro" id="IPR018209">
    <property type="entry name" value="Pyrv_Knase_AS"/>
</dbReference>
<evidence type="ECO:0000256" key="2">
    <source>
        <dbReference type="ARBA" id="ARBA00001958"/>
    </source>
</evidence>
<evidence type="ECO:0000256" key="1">
    <source>
        <dbReference type="ARBA" id="ARBA00001946"/>
    </source>
</evidence>
<dbReference type="InterPro" id="IPR015813">
    <property type="entry name" value="Pyrv/PenolPyrv_kinase-like_dom"/>
</dbReference>
<dbReference type="PRINTS" id="PR01050">
    <property type="entry name" value="PYRUVTKNASE"/>
</dbReference>
<evidence type="ECO:0000256" key="10">
    <source>
        <dbReference type="ARBA" id="ARBA00022840"/>
    </source>
</evidence>
<evidence type="ECO:0000256" key="6">
    <source>
        <dbReference type="ARBA" id="ARBA00022679"/>
    </source>
</evidence>
<evidence type="ECO:0000259" key="17">
    <source>
        <dbReference type="Pfam" id="PF02887"/>
    </source>
</evidence>
<evidence type="ECO:0000313" key="18">
    <source>
        <dbReference type="EMBL" id="TET44896.1"/>
    </source>
</evidence>
<dbReference type="InterPro" id="IPR011037">
    <property type="entry name" value="Pyrv_Knase-like_insert_dom_sf"/>
</dbReference>
<comment type="cofactor">
    <cofactor evidence="2">
        <name>K(+)</name>
        <dbReference type="ChEBI" id="CHEBI:29103"/>
    </cofactor>
</comment>
<evidence type="ECO:0000256" key="11">
    <source>
        <dbReference type="ARBA" id="ARBA00022842"/>
    </source>
</evidence>
<dbReference type="PROSITE" id="PS00110">
    <property type="entry name" value="PYRUVATE_KINASE"/>
    <property type="match status" value="1"/>
</dbReference>
<evidence type="ECO:0000256" key="13">
    <source>
        <dbReference type="ARBA" id="ARBA00023317"/>
    </source>
</evidence>
<dbReference type="GO" id="GO:0004743">
    <property type="term" value="F:pyruvate kinase activity"/>
    <property type="evidence" value="ECO:0007669"/>
    <property type="project" value="UniProtKB-UniRule"/>
</dbReference>
<dbReference type="Gene3D" id="2.40.33.10">
    <property type="entry name" value="PK beta-barrel domain-like"/>
    <property type="match status" value="1"/>
</dbReference>
<evidence type="ECO:0000259" key="16">
    <source>
        <dbReference type="Pfam" id="PF00224"/>
    </source>
</evidence>
<dbReference type="SUPFAM" id="SSF50800">
    <property type="entry name" value="PK beta-barrel domain-like"/>
    <property type="match status" value="1"/>
</dbReference>
<evidence type="ECO:0000256" key="15">
    <source>
        <dbReference type="RuleBase" id="RU000504"/>
    </source>
</evidence>
<dbReference type="EMBL" id="SOJK01000192">
    <property type="protein sequence ID" value="TET44896.1"/>
    <property type="molecule type" value="Genomic_DNA"/>
</dbReference>
<reference evidence="18 19" key="1">
    <citation type="submission" date="2019-03" db="EMBL/GenBank/DDBJ databases">
        <title>Metabolic potential of uncultured bacteria and archaea associated with petroleum seepage in deep-sea sediments.</title>
        <authorList>
            <person name="Dong X."/>
            <person name="Hubert C."/>
        </authorList>
    </citation>
    <scope>NUCLEOTIDE SEQUENCE [LARGE SCALE GENOMIC DNA]</scope>
    <source>
        <strain evidence="18">E29_bin78</strain>
    </source>
</reference>
<name>A0A523UQT1_UNCAE</name>
<evidence type="ECO:0000256" key="9">
    <source>
        <dbReference type="ARBA" id="ARBA00022777"/>
    </source>
</evidence>
<comment type="pathway">
    <text evidence="3 15">Carbohydrate degradation; glycolysis; pyruvate from D-glyceraldehyde 3-phosphate: step 5/5.</text>
</comment>
<dbReference type="Gene3D" id="3.20.20.60">
    <property type="entry name" value="Phosphoenolpyruvate-binding domains"/>
    <property type="match status" value="1"/>
</dbReference>
<dbReference type="EC" id="2.7.1.40" evidence="5 14"/>
<dbReference type="Proteomes" id="UP000320679">
    <property type="component" value="Unassembled WGS sequence"/>
</dbReference>
<organism evidence="18 19">
    <name type="scientific">Aerophobetes bacterium</name>
    <dbReference type="NCBI Taxonomy" id="2030807"/>
    <lineage>
        <taxon>Bacteria</taxon>
        <taxon>Candidatus Aerophobota</taxon>
    </lineage>
</organism>
<evidence type="ECO:0000256" key="14">
    <source>
        <dbReference type="NCBIfam" id="TIGR01064"/>
    </source>
</evidence>
<evidence type="ECO:0000256" key="8">
    <source>
        <dbReference type="ARBA" id="ARBA00022741"/>
    </source>
</evidence>
<accession>A0A523UQT1</accession>
<dbReference type="SUPFAM" id="SSF52935">
    <property type="entry name" value="PK C-terminal domain-like"/>
    <property type="match status" value="1"/>
</dbReference>
<feature type="domain" description="Pyruvate kinase C-terminal" evidence="17">
    <location>
        <begin position="355"/>
        <end position="468"/>
    </location>
</feature>
<dbReference type="InterPro" id="IPR001697">
    <property type="entry name" value="Pyr_Knase"/>
</dbReference>
<dbReference type="GO" id="GO:0016301">
    <property type="term" value="F:kinase activity"/>
    <property type="evidence" value="ECO:0007669"/>
    <property type="project" value="UniProtKB-KW"/>
</dbReference>